<dbReference type="InterPro" id="IPR001245">
    <property type="entry name" value="Ser-Thr/Tyr_kinase_cat_dom"/>
</dbReference>
<dbReference type="SUPFAM" id="SSF56112">
    <property type="entry name" value="Protein kinase-like (PK-like)"/>
    <property type="match status" value="1"/>
</dbReference>
<accession>A0A9N9BLH5</accession>
<gene>
    <name evidence="2" type="ORF">AGERDE_LOCUS7485</name>
</gene>
<dbReference type="AlphaFoldDB" id="A0A9N9BLH5"/>
<reference evidence="2" key="1">
    <citation type="submission" date="2021-06" db="EMBL/GenBank/DDBJ databases">
        <authorList>
            <person name="Kallberg Y."/>
            <person name="Tangrot J."/>
            <person name="Rosling A."/>
        </authorList>
    </citation>
    <scope>NUCLEOTIDE SEQUENCE</scope>
    <source>
        <strain evidence="2">MT106</strain>
    </source>
</reference>
<dbReference type="PROSITE" id="PS50011">
    <property type="entry name" value="PROTEIN_KINASE_DOM"/>
    <property type="match status" value="1"/>
</dbReference>
<dbReference type="Pfam" id="PF07714">
    <property type="entry name" value="PK_Tyr_Ser-Thr"/>
    <property type="match status" value="1"/>
</dbReference>
<dbReference type="CDD" id="cd21037">
    <property type="entry name" value="MLKL_NTD"/>
    <property type="match status" value="1"/>
</dbReference>
<dbReference type="InterPro" id="IPR036537">
    <property type="entry name" value="Adaptor_Cbl_N_dom_sf"/>
</dbReference>
<dbReference type="Gene3D" id="1.20.930.20">
    <property type="entry name" value="Adaptor protein Cbl, N-terminal domain"/>
    <property type="match status" value="1"/>
</dbReference>
<dbReference type="SUPFAM" id="SSF81901">
    <property type="entry name" value="HCP-like"/>
    <property type="match status" value="1"/>
</dbReference>
<protein>
    <submittedName>
        <fullName evidence="2">8894_t:CDS:1</fullName>
    </submittedName>
</protein>
<dbReference type="InterPro" id="IPR006597">
    <property type="entry name" value="Sel1-like"/>
</dbReference>
<keyword evidence="3" id="KW-1185">Reference proteome</keyword>
<evidence type="ECO:0000259" key="1">
    <source>
        <dbReference type="PROSITE" id="PS50011"/>
    </source>
</evidence>
<dbReference type="EMBL" id="CAJVPL010001374">
    <property type="protein sequence ID" value="CAG8567839.1"/>
    <property type="molecule type" value="Genomic_DNA"/>
</dbReference>
<name>A0A9N9BLH5_9GLOM</name>
<dbReference type="InterPro" id="IPR011009">
    <property type="entry name" value="Kinase-like_dom_sf"/>
</dbReference>
<dbReference type="OrthoDB" id="4062651at2759"/>
<proteinExistence type="predicted"/>
<feature type="domain" description="Protein kinase" evidence="1">
    <location>
        <begin position="220"/>
        <end position="498"/>
    </location>
</feature>
<dbReference type="PANTHER" id="PTHR44329">
    <property type="entry name" value="SERINE/THREONINE-PROTEIN KINASE TNNI3K-RELATED"/>
    <property type="match status" value="1"/>
</dbReference>
<organism evidence="2 3">
    <name type="scientific">Ambispora gerdemannii</name>
    <dbReference type="NCBI Taxonomy" id="144530"/>
    <lineage>
        <taxon>Eukaryota</taxon>
        <taxon>Fungi</taxon>
        <taxon>Fungi incertae sedis</taxon>
        <taxon>Mucoromycota</taxon>
        <taxon>Glomeromycotina</taxon>
        <taxon>Glomeromycetes</taxon>
        <taxon>Archaeosporales</taxon>
        <taxon>Ambisporaceae</taxon>
        <taxon>Ambispora</taxon>
    </lineage>
</organism>
<dbReference type="Proteomes" id="UP000789831">
    <property type="component" value="Unassembled WGS sequence"/>
</dbReference>
<evidence type="ECO:0000313" key="3">
    <source>
        <dbReference type="Proteomes" id="UP000789831"/>
    </source>
</evidence>
<dbReference type="Gene3D" id="1.25.40.10">
    <property type="entry name" value="Tetratricopeptide repeat domain"/>
    <property type="match status" value="1"/>
</dbReference>
<dbReference type="InterPro" id="IPR011990">
    <property type="entry name" value="TPR-like_helical_dom_sf"/>
</dbReference>
<dbReference type="GO" id="GO:0005524">
    <property type="term" value="F:ATP binding"/>
    <property type="evidence" value="ECO:0007669"/>
    <property type="project" value="InterPro"/>
</dbReference>
<dbReference type="InterPro" id="IPR051681">
    <property type="entry name" value="Ser/Thr_Kinases-Pseudokinases"/>
</dbReference>
<dbReference type="InterPro" id="IPR059179">
    <property type="entry name" value="MLKL-like_MCAfunc"/>
</dbReference>
<dbReference type="InterPro" id="IPR000719">
    <property type="entry name" value="Prot_kinase_dom"/>
</dbReference>
<dbReference type="Pfam" id="PF08238">
    <property type="entry name" value="Sel1"/>
    <property type="match status" value="3"/>
</dbReference>
<dbReference type="GO" id="GO:0004674">
    <property type="term" value="F:protein serine/threonine kinase activity"/>
    <property type="evidence" value="ECO:0007669"/>
    <property type="project" value="TreeGrafter"/>
</dbReference>
<sequence>MDDFNIFDAKSPAVQVSGGLHIGFGLTEKLSVSLPNYIETAIEVGKVVNHTVIAILTGNIAFLVEDIVTFASTARHCKAECKRLGEQMKIARDSAKDLLDKLDSNPKEVEDKNFVTALKAFAIVLEDGRAVVKQHAEAKYGLKIFHARKFAAEFQDIEERLDQACNRLNLALNIRRYVDSQDWEETHRVWHEEDKVAFEQLNTIVKESLDVIRSDQRLKASAIEILNQTNIPTIVFSDWKQFKTDRLFTATYHTVDENKHPLAIKTVVKATRAKESNPNEMKSFSLEVAYLKKLAPCPNIVKLIGTTSTRGIMALVLEYCENGDLQSLIAAGDLKGDWGKKRAIALGITQGLAYLHEAGIFHKYINSGNILIDNHYRPRITSFRKSRWMSVGSLGEVDYFEEQIRWMAPERLGDDVTTFTAACDVYSFGIVYYEIITEKFPWQGLQLDAVYNIRKKEGKELSLDPDIPPAISNVFTSCIHHNPQLRFSTKEIINHLEAIRPEELETSITTEEPLPDLELESVIMAEENPKYLSAPLQTSLSLSDVSDDDEGPSPMEILDNGETHHKVREWVKAREEFVKVEKIFSHACYRLGEYYYYGKGVTQDFAKGLEYFERARNDDNGDAMDMLGYIYLTGKGGPKDRHKAVALFRDAVKKETPLGMYHLGVCYFKGWGGLTKDTVQAKSLIFKAARMGNDEAQKFAHSQKWDVQM</sequence>
<evidence type="ECO:0000313" key="2">
    <source>
        <dbReference type="EMBL" id="CAG8567839.1"/>
    </source>
</evidence>
<dbReference type="Gene3D" id="1.10.510.10">
    <property type="entry name" value="Transferase(Phosphotransferase) domain 1"/>
    <property type="match status" value="1"/>
</dbReference>
<dbReference type="InterPro" id="IPR054000">
    <property type="entry name" value="MLKL_N"/>
</dbReference>
<dbReference type="Pfam" id="PF22215">
    <property type="entry name" value="MLKL_N"/>
    <property type="match status" value="1"/>
</dbReference>
<dbReference type="GO" id="GO:0007166">
    <property type="term" value="P:cell surface receptor signaling pathway"/>
    <property type="evidence" value="ECO:0007669"/>
    <property type="project" value="InterPro"/>
</dbReference>
<dbReference type="SMART" id="SM00671">
    <property type="entry name" value="SEL1"/>
    <property type="match status" value="3"/>
</dbReference>
<comment type="caution">
    <text evidence="2">The sequence shown here is derived from an EMBL/GenBank/DDBJ whole genome shotgun (WGS) entry which is preliminary data.</text>
</comment>